<dbReference type="InterPro" id="IPR000917">
    <property type="entry name" value="Sulfatase_N"/>
</dbReference>
<dbReference type="Pfam" id="PF00884">
    <property type="entry name" value="Sulfatase"/>
    <property type="match status" value="1"/>
</dbReference>
<reference evidence="11 12" key="1">
    <citation type="submission" date="2024-01" db="EMBL/GenBank/DDBJ databases">
        <title>Unpublished Manusciprt.</title>
        <authorList>
            <person name="Duman M."/>
            <person name="Valdes E.G."/>
            <person name="Ajmi N."/>
            <person name="Altun S."/>
            <person name="Saticioglu I.B."/>
        </authorList>
    </citation>
    <scope>NUCLEOTIDE SEQUENCE [LARGE SCALE GENOMIC DNA]</scope>
    <source>
        <strain evidence="11 12">148P</strain>
    </source>
</reference>
<evidence type="ECO:0000259" key="10">
    <source>
        <dbReference type="Pfam" id="PF08019"/>
    </source>
</evidence>
<dbReference type="InterPro" id="IPR012549">
    <property type="entry name" value="EptA-like_N"/>
</dbReference>
<dbReference type="EMBL" id="JAZDQJ010000007">
    <property type="protein sequence ID" value="MEE1933257.1"/>
    <property type="molecule type" value="Genomic_DNA"/>
</dbReference>
<gene>
    <name evidence="11" type="ORF">V0R50_08485</name>
</gene>
<keyword evidence="5 8" id="KW-0812">Transmembrane</keyword>
<sequence>MSVDSSVRAPGKWPLQSTALVFAVAVWLSVVMNGPFWRRLWEAVGGFDNDRPLFLLSLPVLVLLLNFIVLSLLAWGGLTKIVLIALLLVSASVSYFMSNFGIMIDYSMLLNALQTDRREAFDLLGPGLLFWVLLVGVLPAIVVSRVTLVRQSRGRALLTRLGSLVGALLLIALILALSYQSYASLLRNHRELRLMLVPSNLVGAVHSYAKRQLRQPAVLEPVGLDAARLADAGHSGRHKVVVLVVGETARASSFSLNGYARQTNPALAARDVVSFTEVSACGTATAISVPCMFQDLGRREYRSFHARGRENLLDVVQRAGVSVLWRDNNSGCKGVCDRVPSEDVEAQRIDALCTADGCFDEALLHGLAERIGQSRDDTLIVLHMLGSHGPAYYKRYPQAFRRFTPACETAQLDKCDNASIVNAYDNTILYTDHVLGRLVDLLEEQAGHADTAMLYVSDHGESLGEKGVYLHGLPYAVAPDEQTRVPMLVWLSPAFAQRSGVSSGCLREQRESTLSHDNLFHSMLGLMGVRTTVYRAELDLFRPCAGPGRIAAVDEPTAADDSLRSAP</sequence>
<evidence type="ECO:0000259" key="9">
    <source>
        <dbReference type="Pfam" id="PF00884"/>
    </source>
</evidence>
<keyword evidence="12" id="KW-1185">Reference proteome</keyword>
<dbReference type="NCBIfam" id="NF028537">
    <property type="entry name" value="P_eth_NH2_trans"/>
    <property type="match status" value="1"/>
</dbReference>
<dbReference type="GO" id="GO:0016740">
    <property type="term" value="F:transferase activity"/>
    <property type="evidence" value="ECO:0007669"/>
    <property type="project" value="UniProtKB-KW"/>
</dbReference>
<dbReference type="RefSeq" id="WP_330074146.1">
    <property type="nucleotide sequence ID" value="NZ_JAZDQJ010000007.1"/>
</dbReference>
<dbReference type="PANTHER" id="PTHR30443">
    <property type="entry name" value="INNER MEMBRANE PROTEIN"/>
    <property type="match status" value="1"/>
</dbReference>
<evidence type="ECO:0000256" key="4">
    <source>
        <dbReference type="ARBA" id="ARBA00022679"/>
    </source>
</evidence>
<feature type="domain" description="Sulfatase N-terminal" evidence="9">
    <location>
        <begin position="240"/>
        <end position="529"/>
    </location>
</feature>
<dbReference type="Pfam" id="PF08019">
    <property type="entry name" value="EptA_B_N"/>
    <property type="match status" value="1"/>
</dbReference>
<evidence type="ECO:0000256" key="1">
    <source>
        <dbReference type="ARBA" id="ARBA00004429"/>
    </source>
</evidence>
<dbReference type="PANTHER" id="PTHR30443:SF0">
    <property type="entry name" value="PHOSPHOETHANOLAMINE TRANSFERASE EPTA"/>
    <property type="match status" value="1"/>
</dbReference>
<evidence type="ECO:0000313" key="12">
    <source>
        <dbReference type="Proteomes" id="UP001335100"/>
    </source>
</evidence>
<keyword evidence="3" id="KW-0997">Cell inner membrane</keyword>
<dbReference type="InterPro" id="IPR017850">
    <property type="entry name" value="Alkaline_phosphatase_core_sf"/>
</dbReference>
<evidence type="ECO:0000256" key="6">
    <source>
        <dbReference type="ARBA" id="ARBA00022989"/>
    </source>
</evidence>
<evidence type="ECO:0000256" key="5">
    <source>
        <dbReference type="ARBA" id="ARBA00022692"/>
    </source>
</evidence>
<comment type="caution">
    <text evidence="11">The sequence shown here is derived from an EMBL/GenBank/DDBJ whole genome shotgun (WGS) entry which is preliminary data.</text>
</comment>
<evidence type="ECO:0000256" key="8">
    <source>
        <dbReference type="SAM" id="Phobius"/>
    </source>
</evidence>
<dbReference type="Gene3D" id="3.40.720.10">
    <property type="entry name" value="Alkaline Phosphatase, subunit A"/>
    <property type="match status" value="1"/>
</dbReference>
<feature type="domain" description="Phosphoethanolamine transferase N-terminal" evidence="10">
    <location>
        <begin position="63"/>
        <end position="212"/>
    </location>
</feature>
<evidence type="ECO:0000256" key="7">
    <source>
        <dbReference type="ARBA" id="ARBA00023136"/>
    </source>
</evidence>
<feature type="transmembrane region" description="Helical" evidence="8">
    <location>
        <begin position="164"/>
        <end position="185"/>
    </location>
</feature>
<evidence type="ECO:0000313" key="11">
    <source>
        <dbReference type="EMBL" id="MEE1933257.1"/>
    </source>
</evidence>
<keyword evidence="6 8" id="KW-1133">Transmembrane helix</keyword>
<keyword evidence="2" id="KW-1003">Cell membrane</keyword>
<dbReference type="InterPro" id="IPR040423">
    <property type="entry name" value="PEA_transferase"/>
</dbReference>
<accession>A0ABU7HP01</accession>
<organism evidence="11 12">
    <name type="scientific">Pseudomonas ulcerans</name>
    <dbReference type="NCBI Taxonomy" id="3115852"/>
    <lineage>
        <taxon>Bacteria</taxon>
        <taxon>Pseudomonadati</taxon>
        <taxon>Pseudomonadota</taxon>
        <taxon>Gammaproteobacteria</taxon>
        <taxon>Pseudomonadales</taxon>
        <taxon>Pseudomonadaceae</taxon>
        <taxon>Pseudomonas</taxon>
    </lineage>
</organism>
<name>A0ABU7HP01_9PSED</name>
<evidence type="ECO:0000256" key="2">
    <source>
        <dbReference type="ARBA" id="ARBA00022475"/>
    </source>
</evidence>
<evidence type="ECO:0000256" key="3">
    <source>
        <dbReference type="ARBA" id="ARBA00022519"/>
    </source>
</evidence>
<dbReference type="InterPro" id="IPR058130">
    <property type="entry name" value="PEA_transf_C"/>
</dbReference>
<feature type="transmembrane region" description="Helical" evidence="8">
    <location>
        <begin position="13"/>
        <end position="32"/>
    </location>
</feature>
<comment type="subcellular location">
    <subcellularLocation>
        <location evidence="1">Cell inner membrane</location>
        <topology evidence="1">Multi-pass membrane protein</topology>
    </subcellularLocation>
</comment>
<dbReference type="Proteomes" id="UP001335100">
    <property type="component" value="Unassembled WGS sequence"/>
</dbReference>
<feature type="transmembrane region" description="Helical" evidence="8">
    <location>
        <begin position="81"/>
        <end position="102"/>
    </location>
</feature>
<dbReference type="CDD" id="cd16017">
    <property type="entry name" value="LptA"/>
    <property type="match status" value="1"/>
</dbReference>
<dbReference type="SUPFAM" id="SSF53649">
    <property type="entry name" value="Alkaline phosphatase-like"/>
    <property type="match status" value="1"/>
</dbReference>
<keyword evidence="4 11" id="KW-0808">Transferase</keyword>
<proteinExistence type="predicted"/>
<keyword evidence="7 8" id="KW-0472">Membrane</keyword>
<feature type="transmembrane region" description="Helical" evidence="8">
    <location>
        <begin position="53"/>
        <end position="75"/>
    </location>
</feature>
<protein>
    <submittedName>
        <fullName evidence="11">Phosphoethanolamine--lipid A transferase</fullName>
    </submittedName>
</protein>
<feature type="transmembrane region" description="Helical" evidence="8">
    <location>
        <begin position="123"/>
        <end position="144"/>
    </location>
</feature>